<dbReference type="AlphaFoldDB" id="A0AAD9Q246"/>
<dbReference type="CDD" id="cd01650">
    <property type="entry name" value="RT_nLTR_like"/>
    <property type="match status" value="1"/>
</dbReference>
<dbReference type="Pfam" id="PF00078">
    <property type="entry name" value="RVT_1"/>
    <property type="match status" value="1"/>
</dbReference>
<comment type="caution">
    <text evidence="2">The sequence shown here is derived from an EMBL/GenBank/DDBJ whole genome shotgun (WGS) entry which is preliminary data.</text>
</comment>
<organism evidence="2 3">
    <name type="scientific">Acropora cervicornis</name>
    <name type="common">Staghorn coral</name>
    <dbReference type="NCBI Taxonomy" id="6130"/>
    <lineage>
        <taxon>Eukaryota</taxon>
        <taxon>Metazoa</taxon>
        <taxon>Cnidaria</taxon>
        <taxon>Anthozoa</taxon>
        <taxon>Hexacorallia</taxon>
        <taxon>Scleractinia</taxon>
        <taxon>Astrocoeniina</taxon>
        <taxon>Acroporidae</taxon>
        <taxon>Acropora</taxon>
    </lineage>
</organism>
<accession>A0AAD9Q246</accession>
<reference evidence="2" key="2">
    <citation type="journal article" date="2023" name="Science">
        <title>Genomic signatures of disease resistance in endangered staghorn corals.</title>
        <authorList>
            <person name="Vollmer S.V."/>
            <person name="Selwyn J.D."/>
            <person name="Despard B.A."/>
            <person name="Roesel C.L."/>
        </authorList>
    </citation>
    <scope>NUCLEOTIDE SEQUENCE</scope>
    <source>
        <strain evidence="2">K2</strain>
    </source>
</reference>
<keyword evidence="2" id="KW-0808">Transferase</keyword>
<protein>
    <submittedName>
        <fullName evidence="2">RNA-directed DNA polymerase from mobile element jockey</fullName>
    </submittedName>
</protein>
<name>A0AAD9Q246_ACRCE</name>
<evidence type="ECO:0000313" key="2">
    <source>
        <dbReference type="EMBL" id="KAK2553380.1"/>
    </source>
</evidence>
<keyword evidence="2" id="KW-0695">RNA-directed DNA polymerase</keyword>
<keyword evidence="3" id="KW-1185">Reference proteome</keyword>
<keyword evidence="2" id="KW-0548">Nucleotidyltransferase</keyword>
<evidence type="ECO:0000259" key="1">
    <source>
        <dbReference type="PROSITE" id="PS50878"/>
    </source>
</evidence>
<dbReference type="InterPro" id="IPR043502">
    <property type="entry name" value="DNA/RNA_pol_sf"/>
</dbReference>
<dbReference type="PANTHER" id="PTHR33332">
    <property type="entry name" value="REVERSE TRANSCRIPTASE DOMAIN-CONTAINING PROTEIN"/>
    <property type="match status" value="1"/>
</dbReference>
<dbReference type="InterPro" id="IPR000477">
    <property type="entry name" value="RT_dom"/>
</dbReference>
<feature type="domain" description="Reverse transcriptase" evidence="1">
    <location>
        <begin position="40"/>
        <end position="272"/>
    </location>
</feature>
<dbReference type="GO" id="GO:0003964">
    <property type="term" value="F:RNA-directed DNA polymerase activity"/>
    <property type="evidence" value="ECO:0007669"/>
    <property type="project" value="UniProtKB-KW"/>
</dbReference>
<dbReference type="Proteomes" id="UP001249851">
    <property type="component" value="Unassembled WGS sequence"/>
</dbReference>
<evidence type="ECO:0000313" key="3">
    <source>
        <dbReference type="Proteomes" id="UP001249851"/>
    </source>
</evidence>
<gene>
    <name evidence="2" type="ORF">P5673_025357</name>
</gene>
<dbReference type="EMBL" id="JARQWQ010000078">
    <property type="protein sequence ID" value="KAK2553380.1"/>
    <property type="molecule type" value="Genomic_DNA"/>
</dbReference>
<dbReference type="SUPFAM" id="SSF56672">
    <property type="entry name" value="DNA/RNA polymerases"/>
    <property type="match status" value="1"/>
</dbReference>
<proteinExistence type="predicted"/>
<reference evidence="2" key="1">
    <citation type="journal article" date="2023" name="G3 (Bethesda)">
        <title>Whole genome assembly and annotation of the endangered Caribbean coral Acropora cervicornis.</title>
        <authorList>
            <person name="Selwyn J.D."/>
            <person name="Vollmer S.V."/>
        </authorList>
    </citation>
    <scope>NUCLEOTIDE SEQUENCE</scope>
    <source>
        <strain evidence="2">K2</strain>
    </source>
</reference>
<sequence length="355" mass="39852">MGAGRTYTKHGPQVHGPPLLTRSMDHLFGPGPWTPSWTTPLFQRQCKRPKVFVEPICLIPQIDDASSVKNYRPISILSAIPKLLEKVMYDQLYDAFKSEFSLNMSGFLRGHSCCTALLKMVDDWRLALDSKKITGSIAIDLSKAFDSICHNLLLAKLRAYVKCGVPQGSLLGPLLFNIFLNDLNFAGQSSSLRLYTDDTTTYASDLDIVTLEISLNQDLNVLVTWFSQNYVIVNSIKTQGMVLDSHTHVPDFFIDETKVELANSLKILGVTIDCKLTYCQHISNMLKKVYAKIGVLRRLKRLMPRNVSLSLYKAYLLPHLEYCSPLLIGINKTLNSKLESAKKYALKTLVTSLVT</sequence>
<dbReference type="PROSITE" id="PS50878">
    <property type="entry name" value="RT_POL"/>
    <property type="match status" value="1"/>
</dbReference>